<reference evidence="1" key="1">
    <citation type="submission" date="2020-08" db="EMBL/GenBank/DDBJ databases">
        <title>Multicomponent nature underlies the extraordinary mechanical properties of spider dragline silk.</title>
        <authorList>
            <person name="Kono N."/>
            <person name="Nakamura H."/>
            <person name="Mori M."/>
            <person name="Yoshida Y."/>
            <person name="Ohtoshi R."/>
            <person name="Malay A.D."/>
            <person name="Moran D.A.P."/>
            <person name="Tomita M."/>
            <person name="Numata K."/>
            <person name="Arakawa K."/>
        </authorList>
    </citation>
    <scope>NUCLEOTIDE SEQUENCE</scope>
</reference>
<evidence type="ECO:0000313" key="1">
    <source>
        <dbReference type="EMBL" id="GFT12994.1"/>
    </source>
</evidence>
<protein>
    <submittedName>
        <fullName evidence="1">Uncharacterized protein</fullName>
    </submittedName>
</protein>
<accession>A0A8X6NFY7</accession>
<dbReference type="Proteomes" id="UP000887013">
    <property type="component" value="Unassembled WGS sequence"/>
</dbReference>
<sequence>MELELNLWLDCNLHELEAIITRKCVKGRAPTSPESRLSQEGKWVIGSHRREQNRNNKGRTGHISVTLDTRVVFSKAPRDATLATRGEW</sequence>
<keyword evidence="2" id="KW-1185">Reference proteome</keyword>
<proteinExistence type="predicted"/>
<gene>
    <name evidence="1" type="ORF">NPIL_469561</name>
</gene>
<comment type="caution">
    <text evidence="1">The sequence shown here is derived from an EMBL/GenBank/DDBJ whole genome shotgun (WGS) entry which is preliminary data.</text>
</comment>
<dbReference type="AlphaFoldDB" id="A0A8X6NFY7"/>
<dbReference type="EMBL" id="BMAW01104180">
    <property type="protein sequence ID" value="GFT12994.1"/>
    <property type="molecule type" value="Genomic_DNA"/>
</dbReference>
<evidence type="ECO:0000313" key="2">
    <source>
        <dbReference type="Proteomes" id="UP000887013"/>
    </source>
</evidence>
<organism evidence="1 2">
    <name type="scientific">Nephila pilipes</name>
    <name type="common">Giant wood spider</name>
    <name type="synonym">Nephila maculata</name>
    <dbReference type="NCBI Taxonomy" id="299642"/>
    <lineage>
        <taxon>Eukaryota</taxon>
        <taxon>Metazoa</taxon>
        <taxon>Ecdysozoa</taxon>
        <taxon>Arthropoda</taxon>
        <taxon>Chelicerata</taxon>
        <taxon>Arachnida</taxon>
        <taxon>Araneae</taxon>
        <taxon>Araneomorphae</taxon>
        <taxon>Entelegynae</taxon>
        <taxon>Araneoidea</taxon>
        <taxon>Nephilidae</taxon>
        <taxon>Nephila</taxon>
    </lineage>
</organism>
<name>A0A8X6NFY7_NEPPI</name>